<keyword evidence="2" id="KW-1185">Reference proteome</keyword>
<dbReference type="VEuPathDB" id="MicrosporidiaDB:A0H76_417"/>
<comment type="caution">
    <text evidence="1">The sequence shown here is derived from an EMBL/GenBank/DDBJ whole genome shotgun (WGS) entry which is preliminary data.</text>
</comment>
<dbReference type="Proteomes" id="UP000192356">
    <property type="component" value="Unassembled WGS sequence"/>
</dbReference>
<reference evidence="1 2" key="1">
    <citation type="journal article" date="2017" name="Environ. Microbiol.">
        <title>Decay of the glycolytic pathway and adaptation to intranuclear parasitism within Enterocytozoonidae microsporidia.</title>
        <authorList>
            <person name="Wiredu Boakye D."/>
            <person name="Jaroenlak P."/>
            <person name="Prachumwat A."/>
            <person name="Williams T.A."/>
            <person name="Bateman K.S."/>
            <person name="Itsathitphaisarn O."/>
            <person name="Sritunyalucksana K."/>
            <person name="Paszkiewicz K.H."/>
            <person name="Moore K.A."/>
            <person name="Stentiford G.D."/>
            <person name="Williams B.A."/>
        </authorList>
    </citation>
    <scope>NUCLEOTIDE SEQUENCE [LARGE SCALE GENOMIC DNA]</scope>
    <source>
        <strain evidence="1 2">GB1</strain>
    </source>
</reference>
<name>A0A1X0QC62_9MICR</name>
<organism evidence="1 2">
    <name type="scientific">Hepatospora eriocheir</name>
    <dbReference type="NCBI Taxonomy" id="1081669"/>
    <lineage>
        <taxon>Eukaryota</taxon>
        <taxon>Fungi</taxon>
        <taxon>Fungi incertae sedis</taxon>
        <taxon>Microsporidia</taxon>
        <taxon>Hepatosporidae</taxon>
        <taxon>Hepatospora</taxon>
    </lineage>
</organism>
<protein>
    <submittedName>
        <fullName evidence="1">Uncharacterized protein</fullName>
    </submittedName>
</protein>
<evidence type="ECO:0000313" key="1">
    <source>
        <dbReference type="EMBL" id="ORD97304.1"/>
    </source>
</evidence>
<gene>
    <name evidence="1" type="ORF">HERIO_816</name>
</gene>
<evidence type="ECO:0000313" key="2">
    <source>
        <dbReference type="Proteomes" id="UP000192356"/>
    </source>
</evidence>
<accession>A0A1X0QC62</accession>
<dbReference type="VEuPathDB" id="MicrosporidiaDB:HERIO_816"/>
<sequence length="89" mass="10668">MPDDLTKYNLLEELVLEPSITSFDEKYEIPVDYLKNEYCAFQCNNNWIITVQEIYPFINSVTFETYDNFLLVKILLNKKYTLIFEVPKK</sequence>
<dbReference type="AlphaFoldDB" id="A0A1X0QC62"/>
<proteinExistence type="predicted"/>
<dbReference type="EMBL" id="LVKB01000029">
    <property type="protein sequence ID" value="ORD97304.1"/>
    <property type="molecule type" value="Genomic_DNA"/>
</dbReference>